<evidence type="ECO:0000313" key="1">
    <source>
        <dbReference type="EMBL" id="BAQ21088.1"/>
    </source>
</evidence>
<sequence length="38" mass="4586">MRWVHWWNTKRLHEALDYAILQVVETKCYLTQPINTGA</sequence>
<proteinExistence type="predicted"/>
<dbReference type="EMBL" id="AP009044">
    <property type="protein sequence ID" value="BAQ21088.1"/>
    <property type="molecule type" value="Genomic_DNA"/>
</dbReference>
<evidence type="ECO:0008006" key="2">
    <source>
        <dbReference type="Google" id="ProtNLM"/>
    </source>
</evidence>
<dbReference type="KEGG" id="cgt:cgR_6026"/>
<protein>
    <recommendedName>
        <fullName evidence="2">Transposase</fullName>
    </recommendedName>
</protein>
<gene>
    <name evidence="1" type="ordered locus">cgR_6026</name>
</gene>
<reference evidence="1" key="1">
    <citation type="journal article" date="2007" name="Microbiology">
        <title>Comparative analysis of the Corynebacterium glutamicum group and complete genome sequence of strain R.</title>
        <authorList>
            <person name="Yukawa H."/>
            <person name="Omumasaba C.A."/>
            <person name="Nonaka H."/>
            <person name="Kos P."/>
            <person name="Okai N."/>
            <person name="Suzuki N."/>
            <person name="Suda M."/>
            <person name="Tsuge Y."/>
            <person name="Watanabe J."/>
            <person name="Ikeda Y."/>
            <person name="Vertes A.A."/>
            <person name="Inui M."/>
        </authorList>
    </citation>
    <scope>NUCLEOTIDE SEQUENCE</scope>
    <source>
        <strain evidence="1">R</strain>
    </source>
</reference>
<dbReference type="Proteomes" id="UP000006698">
    <property type="component" value="Chromosome"/>
</dbReference>
<name>A0AB72VEZ6_CORGB</name>
<accession>A0AB72VEZ6</accession>
<organism evidence="1">
    <name type="scientific">Corynebacterium glutamicum (strain R)</name>
    <dbReference type="NCBI Taxonomy" id="340322"/>
    <lineage>
        <taxon>Bacteria</taxon>
        <taxon>Bacillati</taxon>
        <taxon>Actinomycetota</taxon>
        <taxon>Actinomycetes</taxon>
        <taxon>Mycobacteriales</taxon>
        <taxon>Corynebacteriaceae</taxon>
        <taxon>Corynebacterium</taxon>
    </lineage>
</organism>
<dbReference type="AlphaFoldDB" id="A0AB72VEZ6"/>